<feature type="transmembrane region" description="Helical" evidence="2">
    <location>
        <begin position="103"/>
        <end position="125"/>
    </location>
</feature>
<evidence type="ECO:0000256" key="1">
    <source>
        <dbReference type="SAM" id="MobiDB-lite"/>
    </source>
</evidence>
<keyword evidence="2" id="KW-0812">Transmembrane</keyword>
<feature type="compositionally biased region" description="Basic and acidic residues" evidence="1">
    <location>
        <begin position="7"/>
        <end position="23"/>
    </location>
</feature>
<dbReference type="Proteomes" id="UP001499841">
    <property type="component" value="Unassembled WGS sequence"/>
</dbReference>
<name>A0ABP8EPM2_9MICO</name>
<dbReference type="EMBL" id="BAABBA010000001">
    <property type="protein sequence ID" value="GAA4285966.1"/>
    <property type="molecule type" value="Genomic_DNA"/>
</dbReference>
<gene>
    <name evidence="3" type="ORF">GCM10022262_03250</name>
</gene>
<sequence length="146" mass="15178">MTGSPTHDSRPARTPDSTAERATTEPAAAAADPAGEAAAHVAEPAVPSAEPEVRVADVVDRATVRHAPRFGRFILAGVALGAVAALLLAFLTPPSQYARSDLFWILFLGLGFFCGIAAAGLALVLDRRSLARRKARTAARRTPPAA</sequence>
<dbReference type="RefSeq" id="WP_345036881.1">
    <property type="nucleotide sequence ID" value="NZ_BAABBA010000001.1"/>
</dbReference>
<keyword evidence="4" id="KW-1185">Reference proteome</keyword>
<comment type="caution">
    <text evidence="3">The sequence shown here is derived from an EMBL/GenBank/DDBJ whole genome shotgun (WGS) entry which is preliminary data.</text>
</comment>
<accession>A0ABP8EPM2</accession>
<evidence type="ECO:0000313" key="4">
    <source>
        <dbReference type="Proteomes" id="UP001499841"/>
    </source>
</evidence>
<keyword evidence="2" id="KW-1133">Transmembrane helix</keyword>
<feature type="transmembrane region" description="Helical" evidence="2">
    <location>
        <begin position="70"/>
        <end position="91"/>
    </location>
</feature>
<organism evidence="3 4">
    <name type="scientific">Georgenia daeguensis</name>
    <dbReference type="NCBI Taxonomy" id="908355"/>
    <lineage>
        <taxon>Bacteria</taxon>
        <taxon>Bacillati</taxon>
        <taxon>Actinomycetota</taxon>
        <taxon>Actinomycetes</taxon>
        <taxon>Micrococcales</taxon>
        <taxon>Bogoriellaceae</taxon>
        <taxon>Georgenia</taxon>
    </lineage>
</organism>
<evidence type="ECO:0000256" key="2">
    <source>
        <dbReference type="SAM" id="Phobius"/>
    </source>
</evidence>
<reference evidence="4" key="1">
    <citation type="journal article" date="2019" name="Int. J. Syst. Evol. Microbiol.">
        <title>The Global Catalogue of Microorganisms (GCM) 10K type strain sequencing project: providing services to taxonomists for standard genome sequencing and annotation.</title>
        <authorList>
            <consortium name="The Broad Institute Genomics Platform"/>
            <consortium name="The Broad Institute Genome Sequencing Center for Infectious Disease"/>
            <person name="Wu L."/>
            <person name="Ma J."/>
        </authorList>
    </citation>
    <scope>NUCLEOTIDE SEQUENCE [LARGE SCALE GENOMIC DNA]</scope>
    <source>
        <strain evidence="4">JCM 17459</strain>
    </source>
</reference>
<feature type="compositionally biased region" description="Low complexity" evidence="1">
    <location>
        <begin position="24"/>
        <end position="48"/>
    </location>
</feature>
<evidence type="ECO:0008006" key="5">
    <source>
        <dbReference type="Google" id="ProtNLM"/>
    </source>
</evidence>
<keyword evidence="2" id="KW-0472">Membrane</keyword>
<proteinExistence type="predicted"/>
<protein>
    <recommendedName>
        <fullName evidence="5">Integral membrane protein</fullName>
    </recommendedName>
</protein>
<feature type="region of interest" description="Disordered" evidence="1">
    <location>
        <begin position="1"/>
        <end position="48"/>
    </location>
</feature>
<evidence type="ECO:0000313" key="3">
    <source>
        <dbReference type="EMBL" id="GAA4285966.1"/>
    </source>
</evidence>